<organism evidence="3 4">
    <name type="scientific">Didymella heteroderae</name>
    <dbReference type="NCBI Taxonomy" id="1769908"/>
    <lineage>
        <taxon>Eukaryota</taxon>
        <taxon>Fungi</taxon>
        <taxon>Dikarya</taxon>
        <taxon>Ascomycota</taxon>
        <taxon>Pezizomycotina</taxon>
        <taxon>Dothideomycetes</taxon>
        <taxon>Pleosporomycetidae</taxon>
        <taxon>Pleosporales</taxon>
        <taxon>Pleosporineae</taxon>
        <taxon>Didymellaceae</taxon>
        <taxon>Didymella</taxon>
    </lineage>
</organism>
<feature type="transmembrane region" description="Helical" evidence="2">
    <location>
        <begin position="138"/>
        <end position="159"/>
    </location>
</feature>
<feature type="compositionally biased region" description="Polar residues" evidence="1">
    <location>
        <begin position="597"/>
        <end position="606"/>
    </location>
</feature>
<evidence type="ECO:0000256" key="2">
    <source>
        <dbReference type="SAM" id="Phobius"/>
    </source>
</evidence>
<dbReference type="AlphaFoldDB" id="A0A9P4WIH4"/>
<sequence>MEEWVAQLPRLEARSHFNVSLNTSAVSEPSWTSTNSTRAVIASLQLAQVQTLRTMHLALGVFSLALALLTVHRILSDARRAAQLQVTLRKQRFNSLRNVHPAETFPLALACGAVLSQIIFVAVQGTTLSSVLSKSCRMLAMVTFPAIFAMGYITLVFGIETALRSFKHERFAPRGKWNTILCIATVVVFLLLTWIPTIAWPMFNRCFGSLIWFIMRYDLLTLVLLIVLVSLLLLLAAIISVQLMRTADVDPNERIAASRMCYYLLVTAVIYILVIPVEVQSLQENFDAALSGSRFAEASLFSSGMVISFFHLFLRTNANRLVIRPIEEMRSQSKQKRPKIRFFGPSDLEMNISGPLALQGGRRPDSRQGLIDVGPEKNRFDFDPDYFERPERAMTPGSKLQSPIDLTKWPLPPDMDEPKEETKGHQRNKASYSIFPTRAEDVPRLPATVYNPSRASKGESRISKLAMRRFNRRSSVTDVSREFESLDKPNPFFAMDRTRHASTASSATVQIGLRFSLGPAMLSAAKYTSPTAPNMPKLNRNETDSSNESLGLPLQAPSPTANADEVLLKPAVFSPPTQRALSPAKPSPARTPAFPLTPSQNSSAYLQAQREKVLPPAPTPTARAESPRAQSPRAQSPQAQSPRAQSPLPAPAVLSGLRMNPVTPAASVAATSPTTTSPTSEPATSRPSTPLAVALMRSNSGRSAASPSPTARIPLGQGTMSRSPPPKGWL</sequence>
<keyword evidence="2" id="KW-0812">Transmembrane</keyword>
<evidence type="ECO:0000313" key="4">
    <source>
        <dbReference type="Proteomes" id="UP000758155"/>
    </source>
</evidence>
<reference evidence="3" key="1">
    <citation type="submission" date="2019-04" db="EMBL/GenBank/DDBJ databases">
        <title>Sequencing of skin fungus with MAO and IRED activity.</title>
        <authorList>
            <person name="Marsaioli A.J."/>
            <person name="Bonatto J.M.C."/>
            <person name="Reis Junior O."/>
        </authorList>
    </citation>
    <scope>NUCLEOTIDE SEQUENCE</scope>
    <source>
        <strain evidence="3">28M1</strain>
    </source>
</reference>
<feature type="region of interest" description="Disordered" evidence="1">
    <location>
        <begin position="528"/>
        <end position="560"/>
    </location>
</feature>
<feature type="compositionally biased region" description="Low complexity" evidence="1">
    <location>
        <begin position="627"/>
        <end position="647"/>
    </location>
</feature>
<feature type="compositionally biased region" description="Low complexity" evidence="1">
    <location>
        <begin position="661"/>
        <end position="690"/>
    </location>
</feature>
<feature type="transmembrane region" description="Helical" evidence="2">
    <location>
        <begin position="180"/>
        <end position="199"/>
    </location>
</feature>
<dbReference type="EMBL" id="SWKV01000080">
    <property type="protein sequence ID" value="KAF3033503.1"/>
    <property type="molecule type" value="Genomic_DNA"/>
</dbReference>
<proteinExistence type="predicted"/>
<feature type="region of interest" description="Disordered" evidence="1">
    <location>
        <begin position="576"/>
        <end position="730"/>
    </location>
</feature>
<keyword evidence="4" id="KW-1185">Reference proteome</keyword>
<keyword evidence="2" id="KW-0472">Membrane</keyword>
<comment type="caution">
    <text evidence="3">The sequence shown here is derived from an EMBL/GenBank/DDBJ whole genome shotgun (WGS) entry which is preliminary data.</text>
</comment>
<evidence type="ECO:0000256" key="1">
    <source>
        <dbReference type="SAM" id="MobiDB-lite"/>
    </source>
</evidence>
<gene>
    <name evidence="3" type="ORF">E8E12_004249</name>
</gene>
<feature type="transmembrane region" description="Helical" evidence="2">
    <location>
        <begin position="262"/>
        <end position="283"/>
    </location>
</feature>
<feature type="region of interest" description="Disordered" evidence="1">
    <location>
        <begin position="391"/>
        <end position="429"/>
    </location>
</feature>
<feature type="transmembrane region" description="Helical" evidence="2">
    <location>
        <begin position="105"/>
        <end position="126"/>
    </location>
</feature>
<feature type="compositionally biased region" description="Polar residues" evidence="1">
    <location>
        <begin position="697"/>
        <end position="709"/>
    </location>
</feature>
<feature type="transmembrane region" description="Helical" evidence="2">
    <location>
        <begin position="219"/>
        <end position="241"/>
    </location>
</feature>
<feature type="transmembrane region" description="Helical" evidence="2">
    <location>
        <begin position="55"/>
        <end position="75"/>
    </location>
</feature>
<accession>A0A9P4WIH4</accession>
<evidence type="ECO:0000313" key="3">
    <source>
        <dbReference type="EMBL" id="KAF3033503.1"/>
    </source>
</evidence>
<keyword evidence="2" id="KW-1133">Transmembrane helix</keyword>
<name>A0A9P4WIH4_9PLEO</name>
<dbReference type="OrthoDB" id="5368516at2759"/>
<feature type="transmembrane region" description="Helical" evidence="2">
    <location>
        <begin position="295"/>
        <end position="314"/>
    </location>
</feature>
<dbReference type="Proteomes" id="UP000758155">
    <property type="component" value="Unassembled WGS sequence"/>
</dbReference>
<protein>
    <submittedName>
        <fullName evidence="3">Uncharacterized protein</fullName>
    </submittedName>
</protein>